<protein>
    <recommendedName>
        <fullName evidence="4">Yeast cell wall synthesis Kre9/Knh1-like N-terminal domain-containing protein</fullName>
    </recommendedName>
</protein>
<feature type="region of interest" description="Disordered" evidence="2">
    <location>
        <begin position="179"/>
        <end position="203"/>
    </location>
</feature>
<dbReference type="AlphaFoldDB" id="A0A433D894"/>
<dbReference type="OrthoDB" id="2432613at2759"/>
<evidence type="ECO:0000259" key="4">
    <source>
        <dbReference type="Pfam" id="PF10342"/>
    </source>
</evidence>
<gene>
    <name evidence="5" type="ORF">BC936DRAFT_146148</name>
</gene>
<organism evidence="5 6">
    <name type="scientific">Jimgerdemannia flammicorona</name>
    <dbReference type="NCBI Taxonomy" id="994334"/>
    <lineage>
        <taxon>Eukaryota</taxon>
        <taxon>Fungi</taxon>
        <taxon>Fungi incertae sedis</taxon>
        <taxon>Mucoromycota</taxon>
        <taxon>Mucoromycotina</taxon>
        <taxon>Endogonomycetes</taxon>
        <taxon>Endogonales</taxon>
        <taxon>Endogonaceae</taxon>
        <taxon>Jimgerdemannia</taxon>
    </lineage>
</organism>
<feature type="domain" description="Yeast cell wall synthesis Kre9/Knh1-like N-terminal" evidence="4">
    <location>
        <begin position="26"/>
        <end position="122"/>
    </location>
</feature>
<accession>A0A433D894</accession>
<keyword evidence="1 3" id="KW-0732">Signal</keyword>
<reference evidence="5 6" key="1">
    <citation type="journal article" date="2018" name="New Phytol.">
        <title>Phylogenomics of Endogonaceae and evolution of mycorrhizas within Mucoromycota.</title>
        <authorList>
            <person name="Chang Y."/>
            <person name="Desiro A."/>
            <person name="Na H."/>
            <person name="Sandor L."/>
            <person name="Lipzen A."/>
            <person name="Clum A."/>
            <person name="Barry K."/>
            <person name="Grigoriev I.V."/>
            <person name="Martin F.M."/>
            <person name="Stajich J.E."/>
            <person name="Smith M.E."/>
            <person name="Bonito G."/>
            <person name="Spatafora J.W."/>
        </authorList>
    </citation>
    <scope>NUCLEOTIDE SEQUENCE [LARGE SCALE GENOMIC DNA]</scope>
    <source>
        <strain evidence="5 6">GMNB39</strain>
    </source>
</reference>
<evidence type="ECO:0000256" key="3">
    <source>
        <dbReference type="SAM" id="SignalP"/>
    </source>
</evidence>
<proteinExistence type="predicted"/>
<evidence type="ECO:0000256" key="1">
    <source>
        <dbReference type="ARBA" id="ARBA00022729"/>
    </source>
</evidence>
<feature type="signal peptide" evidence="3">
    <location>
        <begin position="1"/>
        <end position="19"/>
    </location>
</feature>
<evidence type="ECO:0000313" key="6">
    <source>
        <dbReference type="Proteomes" id="UP000268093"/>
    </source>
</evidence>
<keyword evidence="6" id="KW-1185">Reference proteome</keyword>
<dbReference type="InterPro" id="IPR052982">
    <property type="entry name" value="SRP1/TIP1-like"/>
</dbReference>
<evidence type="ECO:0000256" key="2">
    <source>
        <dbReference type="SAM" id="MobiDB-lite"/>
    </source>
</evidence>
<dbReference type="Proteomes" id="UP000268093">
    <property type="component" value="Unassembled WGS sequence"/>
</dbReference>
<dbReference type="Pfam" id="PF10342">
    <property type="entry name" value="Kre9_KNH"/>
    <property type="match status" value="1"/>
</dbReference>
<comment type="caution">
    <text evidence="5">The sequence shown here is derived from an EMBL/GenBank/DDBJ whole genome shotgun (WGS) entry which is preliminary data.</text>
</comment>
<name>A0A433D894_9FUNG</name>
<dbReference type="PANTHER" id="PTHR40633">
    <property type="entry name" value="MATRIX PROTEIN, PUTATIVE (AFU_ORTHOLOGUE AFUA_8G05410)-RELATED"/>
    <property type="match status" value="1"/>
</dbReference>
<feature type="compositionally biased region" description="Low complexity" evidence="2">
    <location>
        <begin position="179"/>
        <end position="194"/>
    </location>
</feature>
<sequence>MVNFASIVASLALATAVSATLSPTDPGPTTVWSPGKQYPILWIDDNVAPLVTAAWKKMTIDFMTGDNLNQVQLTTVATGVDASKVSSYTWTCPTVSPPSQIYFFRFSAGDGTNFAWTTRFTITGIDGVSTVPPPNTTQPDGQKIGWGIGAISSSVAPSGSVASSATASGSVAVASSTAASSAPASGPTPANATSGSAANAIDSASTPNTIPTVAVKPNSAGRVAIGVSSFVCAVVLAMLMV</sequence>
<evidence type="ECO:0000313" key="5">
    <source>
        <dbReference type="EMBL" id="RUP47084.1"/>
    </source>
</evidence>
<dbReference type="EMBL" id="RBNI01004974">
    <property type="protein sequence ID" value="RUP47084.1"/>
    <property type="molecule type" value="Genomic_DNA"/>
</dbReference>
<feature type="chain" id="PRO_5019145847" description="Yeast cell wall synthesis Kre9/Knh1-like N-terminal domain-containing protein" evidence="3">
    <location>
        <begin position="20"/>
        <end position="241"/>
    </location>
</feature>
<dbReference type="InterPro" id="IPR018466">
    <property type="entry name" value="Kre9/Knh1-like_N"/>
</dbReference>
<dbReference type="PANTHER" id="PTHR40633:SF1">
    <property type="entry name" value="GPI ANCHORED SERINE-THREONINE RICH PROTEIN (AFU_ORTHOLOGUE AFUA_1G03630)"/>
    <property type="match status" value="1"/>
</dbReference>